<evidence type="ECO:0000313" key="3">
    <source>
        <dbReference type="Proteomes" id="UP000011205"/>
    </source>
</evidence>
<gene>
    <name evidence="2" type="ORF">STVIR_3315</name>
</gene>
<dbReference type="PATRIC" id="fig|1160705.3.peg.3287"/>
<dbReference type="EMBL" id="AMLP01000103">
    <property type="protein sequence ID" value="ELS55742.1"/>
    <property type="molecule type" value="Genomic_DNA"/>
</dbReference>
<dbReference type="Proteomes" id="UP000011205">
    <property type="component" value="Unassembled WGS sequence"/>
</dbReference>
<dbReference type="AlphaFoldDB" id="L8PK53"/>
<organism evidence="2 3">
    <name type="scientific">Streptomyces viridochromogenes Tue57</name>
    <dbReference type="NCBI Taxonomy" id="1160705"/>
    <lineage>
        <taxon>Bacteria</taxon>
        <taxon>Bacillati</taxon>
        <taxon>Actinomycetota</taxon>
        <taxon>Actinomycetes</taxon>
        <taxon>Kitasatosporales</taxon>
        <taxon>Streptomycetaceae</taxon>
        <taxon>Streptomyces</taxon>
    </lineage>
</organism>
<comment type="caution">
    <text evidence="2">The sequence shown here is derived from an EMBL/GenBank/DDBJ whole genome shotgun (WGS) entry which is preliminary data.</text>
</comment>
<evidence type="ECO:0000313" key="2">
    <source>
        <dbReference type="EMBL" id="ELS55742.1"/>
    </source>
</evidence>
<feature type="compositionally biased region" description="Basic and acidic residues" evidence="1">
    <location>
        <begin position="42"/>
        <end position="61"/>
    </location>
</feature>
<reference evidence="2 3" key="1">
    <citation type="journal article" date="2013" name="Genome Announc.">
        <title>Draft Genome Sequence of Streptomyces viridochromogenes Strain Tu57, Producer of Avilamycin.</title>
        <authorList>
            <person name="Gruning B.A."/>
            <person name="Erxleben A."/>
            <person name="Hahnlein A."/>
            <person name="Gunther S."/>
        </authorList>
    </citation>
    <scope>NUCLEOTIDE SEQUENCE [LARGE SCALE GENOMIC DNA]</scope>
    <source>
        <strain evidence="2 3">Tue57</strain>
    </source>
</reference>
<sequence>MVGPIPARQSRPVDQPTGRADAPWSRVHHPSNDKKRPKSTRTARDGQRPRASCRPEHEPSWWRKRRAP</sequence>
<protein>
    <submittedName>
        <fullName evidence="2">Uncharacterized protein</fullName>
    </submittedName>
</protein>
<accession>L8PK53</accession>
<evidence type="ECO:0000256" key="1">
    <source>
        <dbReference type="SAM" id="MobiDB-lite"/>
    </source>
</evidence>
<name>L8PK53_STRVR</name>
<proteinExistence type="predicted"/>
<feature type="region of interest" description="Disordered" evidence="1">
    <location>
        <begin position="1"/>
        <end position="68"/>
    </location>
</feature>